<dbReference type="InterPro" id="IPR050582">
    <property type="entry name" value="HAD-like_SerB"/>
</dbReference>
<dbReference type="AlphaFoldDB" id="A0A7M7P875"/>
<keyword evidence="14" id="KW-1185">Reference proteome</keyword>
<dbReference type="CDD" id="cd04309">
    <property type="entry name" value="HAD_PSP_eu"/>
    <property type="match status" value="1"/>
</dbReference>
<evidence type="ECO:0000256" key="4">
    <source>
        <dbReference type="ARBA" id="ARBA00012640"/>
    </source>
</evidence>
<dbReference type="InterPro" id="IPR023214">
    <property type="entry name" value="HAD_sf"/>
</dbReference>
<evidence type="ECO:0000256" key="12">
    <source>
        <dbReference type="PIRSR" id="PIRSR604469-1"/>
    </source>
</evidence>
<keyword evidence="9" id="KW-0460">Magnesium</keyword>
<comment type="similarity">
    <text evidence="3">Belongs to the HAD-like hydrolase superfamily. SerB family.</text>
</comment>
<dbReference type="Pfam" id="PF00702">
    <property type="entry name" value="Hydrolase"/>
    <property type="match status" value="1"/>
</dbReference>
<dbReference type="NCBIfam" id="TIGR01488">
    <property type="entry name" value="HAD-SF-IB"/>
    <property type="match status" value="1"/>
</dbReference>
<comment type="pathway">
    <text evidence="2">Amino-acid biosynthesis; L-serine biosynthesis; L-serine from 3-phospho-D-glycerate: step 3/3.</text>
</comment>
<evidence type="ECO:0000313" key="13">
    <source>
        <dbReference type="EnsemblMetazoa" id="XP_030847788"/>
    </source>
</evidence>
<accession>A0A7M7P875</accession>
<keyword evidence="10" id="KW-0718">Serine biosynthesis</keyword>
<keyword evidence="8" id="KW-0378">Hydrolase</keyword>
<evidence type="ECO:0000256" key="6">
    <source>
        <dbReference type="ARBA" id="ARBA00022605"/>
    </source>
</evidence>
<dbReference type="GO" id="GO:0036424">
    <property type="term" value="F:L-phosphoserine phosphatase activity"/>
    <property type="evidence" value="ECO:0000318"/>
    <property type="project" value="GO_Central"/>
</dbReference>
<reference evidence="13" key="2">
    <citation type="submission" date="2021-01" db="UniProtKB">
        <authorList>
            <consortium name="EnsemblMetazoa"/>
        </authorList>
    </citation>
    <scope>IDENTIFICATION</scope>
</reference>
<dbReference type="FunFam" id="3.40.50.1000:FF:000077">
    <property type="entry name" value="Phosphoserine phosphatase, chloroplastic"/>
    <property type="match status" value="1"/>
</dbReference>
<protein>
    <recommendedName>
        <fullName evidence="5">Phosphoserine phosphatase</fullName>
        <ecNumber evidence="4">3.1.3.3</ecNumber>
    </recommendedName>
    <alternativeName>
        <fullName evidence="11">O-phosphoserine phosphohydrolase</fullName>
    </alternativeName>
</protein>
<dbReference type="GeneID" id="578165"/>
<reference evidence="14" key="1">
    <citation type="submission" date="2015-02" db="EMBL/GenBank/DDBJ databases">
        <title>Genome sequencing for Strongylocentrotus purpuratus.</title>
        <authorList>
            <person name="Murali S."/>
            <person name="Liu Y."/>
            <person name="Vee V."/>
            <person name="English A."/>
            <person name="Wang M."/>
            <person name="Skinner E."/>
            <person name="Han Y."/>
            <person name="Muzny D.M."/>
            <person name="Worley K.C."/>
            <person name="Gibbs R.A."/>
        </authorList>
    </citation>
    <scope>NUCLEOTIDE SEQUENCE</scope>
</reference>
<dbReference type="EC" id="3.1.3.3" evidence="4"/>
<keyword evidence="7" id="KW-0479">Metal-binding</keyword>
<evidence type="ECO:0000256" key="11">
    <source>
        <dbReference type="ARBA" id="ARBA00031693"/>
    </source>
</evidence>
<dbReference type="NCBIfam" id="TIGR00338">
    <property type="entry name" value="serB"/>
    <property type="match status" value="1"/>
</dbReference>
<dbReference type="PANTHER" id="PTHR43344:SF2">
    <property type="entry name" value="PHOSPHOSERINE PHOSPHATASE"/>
    <property type="match status" value="1"/>
</dbReference>
<evidence type="ECO:0000256" key="9">
    <source>
        <dbReference type="ARBA" id="ARBA00022842"/>
    </source>
</evidence>
<organism evidence="13 14">
    <name type="scientific">Strongylocentrotus purpuratus</name>
    <name type="common">Purple sea urchin</name>
    <dbReference type="NCBI Taxonomy" id="7668"/>
    <lineage>
        <taxon>Eukaryota</taxon>
        <taxon>Metazoa</taxon>
        <taxon>Echinodermata</taxon>
        <taxon>Eleutherozoa</taxon>
        <taxon>Echinozoa</taxon>
        <taxon>Echinoidea</taxon>
        <taxon>Euechinoidea</taxon>
        <taxon>Echinacea</taxon>
        <taxon>Camarodonta</taxon>
        <taxon>Echinidea</taxon>
        <taxon>Strongylocentrotidae</taxon>
        <taxon>Strongylocentrotus</taxon>
    </lineage>
</organism>
<dbReference type="InterPro" id="IPR004469">
    <property type="entry name" value="PSP"/>
</dbReference>
<feature type="active site" description="Nucleophile" evidence="12">
    <location>
        <position position="20"/>
    </location>
</feature>
<proteinExistence type="inferred from homology"/>
<dbReference type="SUPFAM" id="SSF56784">
    <property type="entry name" value="HAD-like"/>
    <property type="match status" value="1"/>
</dbReference>
<dbReference type="PANTHER" id="PTHR43344">
    <property type="entry name" value="PHOSPHOSERINE PHOSPHATASE"/>
    <property type="match status" value="1"/>
</dbReference>
<evidence type="ECO:0000256" key="7">
    <source>
        <dbReference type="ARBA" id="ARBA00022723"/>
    </source>
</evidence>
<evidence type="ECO:0000313" key="14">
    <source>
        <dbReference type="Proteomes" id="UP000007110"/>
    </source>
</evidence>
<dbReference type="RefSeq" id="XP_030847789.1">
    <property type="nucleotide sequence ID" value="XM_030991929.1"/>
</dbReference>
<dbReference type="UniPathway" id="UPA00135">
    <property type="reaction ID" value="UER00198"/>
</dbReference>
<dbReference type="InterPro" id="IPR036412">
    <property type="entry name" value="HAD-like_sf"/>
</dbReference>
<dbReference type="GO" id="GO:0005737">
    <property type="term" value="C:cytoplasm"/>
    <property type="evidence" value="ECO:0000318"/>
    <property type="project" value="GO_Central"/>
</dbReference>
<dbReference type="RefSeq" id="XP_030847788.1">
    <property type="nucleotide sequence ID" value="XM_030991928.1"/>
</dbReference>
<evidence type="ECO:0000256" key="1">
    <source>
        <dbReference type="ARBA" id="ARBA00001946"/>
    </source>
</evidence>
<keyword evidence="6" id="KW-0028">Amino-acid biosynthesis</keyword>
<dbReference type="InParanoid" id="A0A7M7P875"/>
<feature type="active site" description="Proton donor" evidence="12">
    <location>
        <position position="22"/>
    </location>
</feature>
<dbReference type="OrthoDB" id="27226at2759"/>
<dbReference type="KEGG" id="spu:578165"/>
<dbReference type="Gene3D" id="3.40.50.1000">
    <property type="entry name" value="HAD superfamily/HAD-like"/>
    <property type="match status" value="2"/>
</dbReference>
<name>A0A7M7P875_STRPU</name>
<dbReference type="OMA" id="ANYFIGF"/>
<evidence type="ECO:0000256" key="10">
    <source>
        <dbReference type="ARBA" id="ARBA00023299"/>
    </source>
</evidence>
<dbReference type="EnsemblMetazoa" id="XM_030991929">
    <property type="protein sequence ID" value="XP_030847789"/>
    <property type="gene ID" value="LOC578165"/>
</dbReference>
<dbReference type="GO" id="GO:0000287">
    <property type="term" value="F:magnesium ion binding"/>
    <property type="evidence" value="ECO:0000318"/>
    <property type="project" value="GO_Central"/>
</dbReference>
<comment type="cofactor">
    <cofactor evidence="1">
        <name>Mg(2+)</name>
        <dbReference type="ChEBI" id="CHEBI:18420"/>
    </cofactor>
</comment>
<dbReference type="Proteomes" id="UP000007110">
    <property type="component" value="Unassembled WGS sequence"/>
</dbReference>
<sequence length="225" mass="24931">MSNLEETMKIFQKADAVCFDVDSTLIQDESIDDLAKFCGVGDEVQELTRQAMGGQKSYKESLEARLDLIKPSKSTMERFITQTPIKFTKGITSLVSKMQERGTAIYLVTGGFTCIVRSFAKELNIPVENIYANKLLFDYDGEYGGFDESEPTCSTGGKPKVMTILKEKFGYQRLVMIGDGATDMEACPPADAFIGFGGNQIRSKVQEGAQWFVTDFQELITVLDA</sequence>
<evidence type="ECO:0000256" key="3">
    <source>
        <dbReference type="ARBA" id="ARBA00009184"/>
    </source>
</evidence>
<dbReference type="EnsemblMetazoa" id="XM_030991928">
    <property type="protein sequence ID" value="XP_030847788"/>
    <property type="gene ID" value="LOC578165"/>
</dbReference>
<dbReference type="GO" id="GO:0006564">
    <property type="term" value="P:L-serine biosynthetic process"/>
    <property type="evidence" value="ECO:0000318"/>
    <property type="project" value="GO_Central"/>
</dbReference>
<evidence type="ECO:0000256" key="8">
    <source>
        <dbReference type="ARBA" id="ARBA00022801"/>
    </source>
</evidence>
<evidence type="ECO:0000256" key="2">
    <source>
        <dbReference type="ARBA" id="ARBA00005135"/>
    </source>
</evidence>
<evidence type="ECO:0000256" key="5">
    <source>
        <dbReference type="ARBA" id="ARBA00015196"/>
    </source>
</evidence>